<evidence type="ECO:0000256" key="5">
    <source>
        <dbReference type="ARBA" id="ARBA00022821"/>
    </source>
</evidence>
<evidence type="ECO:0000256" key="4">
    <source>
        <dbReference type="ARBA" id="ARBA00022741"/>
    </source>
</evidence>
<dbReference type="Proteomes" id="UP000026960">
    <property type="component" value="Chromosome 11"/>
</dbReference>
<reference evidence="7" key="2">
    <citation type="submission" date="2015-03" db="UniProtKB">
        <authorList>
            <consortium name="EnsemblPlants"/>
        </authorList>
    </citation>
    <scope>IDENTIFICATION</scope>
</reference>
<dbReference type="GO" id="GO:0000166">
    <property type="term" value="F:nucleotide binding"/>
    <property type="evidence" value="ECO:0007669"/>
    <property type="project" value="UniProtKB-KW"/>
</dbReference>
<proteinExistence type="inferred from homology"/>
<name>A0A0D3HLK7_9ORYZ</name>
<evidence type="ECO:0000313" key="7">
    <source>
        <dbReference type="EnsemblPlants" id="OBART11G12770.1"/>
    </source>
</evidence>
<keyword evidence="8" id="KW-1185">Reference proteome</keyword>
<dbReference type="AlphaFoldDB" id="A0A0D3HLK7"/>
<dbReference type="HOGENOM" id="CLU_1139503_0_0_1"/>
<dbReference type="GO" id="GO:0006952">
    <property type="term" value="P:defense response"/>
    <property type="evidence" value="ECO:0007669"/>
    <property type="project" value="UniProtKB-KW"/>
</dbReference>
<accession>A0A0D3HLK7</accession>
<dbReference type="PANTHER" id="PTHR33377:SF95">
    <property type="entry name" value="EXPRESSED PROTEIN"/>
    <property type="match status" value="1"/>
</dbReference>
<evidence type="ECO:0000256" key="3">
    <source>
        <dbReference type="ARBA" id="ARBA00022737"/>
    </source>
</evidence>
<keyword evidence="5" id="KW-0611">Plant defense</keyword>
<feature type="domain" description="Disease resistance N-terminal" evidence="6">
    <location>
        <begin position="22"/>
        <end position="99"/>
    </location>
</feature>
<dbReference type="PANTHER" id="PTHR33377">
    <property type="entry name" value="OS10G0134700 PROTEIN-RELATED"/>
    <property type="match status" value="1"/>
</dbReference>
<reference evidence="7" key="1">
    <citation type="journal article" date="2009" name="Rice">
        <title>De Novo Next Generation Sequencing of Plant Genomes.</title>
        <authorList>
            <person name="Rounsley S."/>
            <person name="Marri P.R."/>
            <person name="Yu Y."/>
            <person name="He R."/>
            <person name="Sisneros N."/>
            <person name="Goicoechea J.L."/>
            <person name="Lee S.J."/>
            <person name="Angelova A."/>
            <person name="Kudrna D."/>
            <person name="Luo M."/>
            <person name="Affourtit J."/>
            <person name="Desany B."/>
            <person name="Knight J."/>
            <person name="Niazi F."/>
            <person name="Egholm M."/>
            <person name="Wing R.A."/>
        </authorList>
    </citation>
    <scope>NUCLEOTIDE SEQUENCE [LARGE SCALE GENOMIC DNA]</scope>
    <source>
        <strain evidence="7">cv. IRGC 105608</strain>
    </source>
</reference>
<evidence type="ECO:0000313" key="8">
    <source>
        <dbReference type="Proteomes" id="UP000026960"/>
    </source>
</evidence>
<evidence type="ECO:0000256" key="1">
    <source>
        <dbReference type="ARBA" id="ARBA00008894"/>
    </source>
</evidence>
<keyword evidence="2" id="KW-0433">Leucine-rich repeat</keyword>
<comment type="similarity">
    <text evidence="1">Belongs to the disease resistance NB-LRR family.</text>
</comment>
<organism evidence="7">
    <name type="scientific">Oryza barthii</name>
    <dbReference type="NCBI Taxonomy" id="65489"/>
    <lineage>
        <taxon>Eukaryota</taxon>
        <taxon>Viridiplantae</taxon>
        <taxon>Streptophyta</taxon>
        <taxon>Embryophyta</taxon>
        <taxon>Tracheophyta</taxon>
        <taxon>Spermatophyta</taxon>
        <taxon>Magnoliopsida</taxon>
        <taxon>Liliopsida</taxon>
        <taxon>Poales</taxon>
        <taxon>Poaceae</taxon>
        <taxon>BOP clade</taxon>
        <taxon>Oryzoideae</taxon>
        <taxon>Oryzeae</taxon>
        <taxon>Oryzinae</taxon>
        <taxon>Oryza</taxon>
    </lineage>
</organism>
<dbReference type="EnsemblPlants" id="OBART11G12770.1">
    <property type="protein sequence ID" value="OBART11G12770.1"/>
    <property type="gene ID" value="OBART11G12770"/>
</dbReference>
<keyword evidence="3" id="KW-0677">Repeat</keyword>
<evidence type="ECO:0000256" key="2">
    <source>
        <dbReference type="ARBA" id="ARBA00022614"/>
    </source>
</evidence>
<dbReference type="InterPro" id="IPR041118">
    <property type="entry name" value="Rx_N"/>
</dbReference>
<protein>
    <recommendedName>
        <fullName evidence="6">Disease resistance N-terminal domain-containing protein</fullName>
    </recommendedName>
</protein>
<sequence length="244" mass="27601">MQQPSVVEIVGSAVVGEAVGRICSYLISRGEEEVAAGDGAEHDEERMEVALLRIQAAVEEADGWHITNRPLVRWRDKLKRAADEGECVLREYRRRRRRRLRVADDDARRLWFPRRHVLYVVAEWDSTARDAPRTTPPPPPPVHVSYHLGRQGADWAVRREEMGRRIMDGRFGTRARRVERHADAGAETFNGVVMCTVDGFRRRSEAAVAVAGQVVRWCFVSGWVVYLSVRGVGAGQPYEVGFQG</sequence>
<dbReference type="Pfam" id="PF18052">
    <property type="entry name" value="Rx_N"/>
    <property type="match status" value="1"/>
</dbReference>
<dbReference type="Gramene" id="OBART11G12770.1">
    <property type="protein sequence ID" value="OBART11G12770.1"/>
    <property type="gene ID" value="OBART11G12770"/>
</dbReference>
<dbReference type="PaxDb" id="65489-OBART11G12770.1"/>
<evidence type="ECO:0000259" key="6">
    <source>
        <dbReference type="Pfam" id="PF18052"/>
    </source>
</evidence>
<keyword evidence="4" id="KW-0547">Nucleotide-binding</keyword>